<evidence type="ECO:0000313" key="14">
    <source>
        <dbReference type="Proteomes" id="UP000230766"/>
    </source>
</evidence>
<evidence type="ECO:0000256" key="3">
    <source>
        <dbReference type="ARBA" id="ARBA00022448"/>
    </source>
</evidence>
<dbReference type="SUPFAM" id="SSF52540">
    <property type="entry name" value="P-loop containing nucleoside triphosphate hydrolases"/>
    <property type="match status" value="1"/>
</dbReference>
<dbReference type="Proteomes" id="UP000230766">
    <property type="component" value="Unassembled WGS sequence"/>
</dbReference>
<dbReference type="InterPro" id="IPR005722">
    <property type="entry name" value="ATP_synth_F1_bsu"/>
</dbReference>
<organism evidence="13 14">
    <name type="scientific">Candidatus Nealsonbacteria bacterium CG01_land_8_20_14_3_00_12</name>
    <dbReference type="NCBI Taxonomy" id="1974697"/>
    <lineage>
        <taxon>Bacteria</taxon>
        <taxon>Candidatus Nealsoniibacteriota</taxon>
    </lineage>
</organism>
<evidence type="ECO:0000256" key="5">
    <source>
        <dbReference type="ARBA" id="ARBA00022840"/>
    </source>
</evidence>
<proteinExistence type="inferred from homology"/>
<evidence type="ECO:0000259" key="12">
    <source>
        <dbReference type="Pfam" id="PF22919"/>
    </source>
</evidence>
<dbReference type="PANTHER" id="PTHR15184">
    <property type="entry name" value="ATP SYNTHASE"/>
    <property type="match status" value="1"/>
</dbReference>
<evidence type="ECO:0000256" key="2">
    <source>
        <dbReference type="ARBA" id="ARBA00008936"/>
    </source>
</evidence>
<feature type="domain" description="ATPase F1/V1/A1 complex alpha/beta subunit nucleotide-binding" evidence="11">
    <location>
        <begin position="128"/>
        <end position="341"/>
    </location>
</feature>
<dbReference type="InterPro" id="IPR036121">
    <property type="entry name" value="ATPase_F1/V1/A1_a/bsu_N_sf"/>
</dbReference>
<keyword evidence="10" id="KW-0066">ATP synthesis</keyword>
<evidence type="ECO:0000256" key="7">
    <source>
        <dbReference type="ARBA" id="ARBA00023065"/>
    </source>
</evidence>
<gene>
    <name evidence="13" type="ORF">COS09_00610</name>
</gene>
<dbReference type="AlphaFoldDB" id="A0A2M7EBZ2"/>
<feature type="domain" description="ATP synthase A/B type C-terminal" evidence="12">
    <location>
        <begin position="350"/>
        <end position="410"/>
    </location>
</feature>
<comment type="subcellular location">
    <subcellularLocation>
        <location evidence="1">Membrane</location>
    </subcellularLocation>
</comment>
<keyword evidence="7" id="KW-0406">Ion transport</keyword>
<dbReference type="Pfam" id="PF00006">
    <property type="entry name" value="ATP-synt_ab"/>
    <property type="match status" value="1"/>
</dbReference>
<dbReference type="Gene3D" id="3.40.50.300">
    <property type="entry name" value="P-loop containing nucleotide triphosphate hydrolases"/>
    <property type="match status" value="1"/>
</dbReference>
<comment type="similarity">
    <text evidence="2">Belongs to the ATPase alpha/beta chains family.</text>
</comment>
<dbReference type="PANTHER" id="PTHR15184:SF71">
    <property type="entry name" value="ATP SYNTHASE SUBUNIT BETA, MITOCHONDRIAL"/>
    <property type="match status" value="1"/>
</dbReference>
<keyword evidence="8" id="KW-0472">Membrane</keyword>
<dbReference type="GO" id="GO:0046933">
    <property type="term" value="F:proton-transporting ATP synthase activity, rotational mechanism"/>
    <property type="evidence" value="ECO:0007669"/>
    <property type="project" value="InterPro"/>
</dbReference>
<dbReference type="GO" id="GO:0005524">
    <property type="term" value="F:ATP binding"/>
    <property type="evidence" value="ECO:0007669"/>
    <property type="project" value="UniProtKB-KW"/>
</dbReference>
<dbReference type="InterPro" id="IPR055190">
    <property type="entry name" value="ATP-synt_VA_C"/>
</dbReference>
<dbReference type="SUPFAM" id="SSF47917">
    <property type="entry name" value="C-terminal domain of alpha and beta subunits of F1 ATP synthase"/>
    <property type="match status" value="1"/>
</dbReference>
<dbReference type="InterPro" id="IPR027417">
    <property type="entry name" value="P-loop_NTPase"/>
</dbReference>
<keyword evidence="6" id="KW-1278">Translocase</keyword>
<dbReference type="GO" id="GO:0045259">
    <property type="term" value="C:proton-transporting ATP synthase complex"/>
    <property type="evidence" value="ECO:0007669"/>
    <property type="project" value="UniProtKB-KW"/>
</dbReference>
<dbReference type="Pfam" id="PF22919">
    <property type="entry name" value="ATP-synt_VA_C"/>
    <property type="match status" value="1"/>
</dbReference>
<keyword evidence="3" id="KW-0813">Transport</keyword>
<name>A0A2M7EBZ2_9BACT</name>
<dbReference type="SUPFAM" id="SSF50615">
    <property type="entry name" value="N-terminal domain of alpha and beta subunits of F1 ATP synthase"/>
    <property type="match status" value="1"/>
</dbReference>
<evidence type="ECO:0000256" key="10">
    <source>
        <dbReference type="ARBA" id="ARBA00023310"/>
    </source>
</evidence>
<dbReference type="InterPro" id="IPR050053">
    <property type="entry name" value="ATPase_alpha/beta_chains"/>
</dbReference>
<dbReference type="NCBIfam" id="TIGR01039">
    <property type="entry name" value="atpD"/>
    <property type="match status" value="1"/>
</dbReference>
<evidence type="ECO:0000259" key="11">
    <source>
        <dbReference type="Pfam" id="PF00006"/>
    </source>
</evidence>
<sequence length="454" mass="50949">MDLGYILSIRGEVVEVEFYKKPPFIGEILVLEENPKAFLEVHSVSTKNTFLCLALCESDKLYRSAKVKRTGKSLEVPVGKELLGRVIDIFGNPRDGLPPLEIKEKRSIYQSPPAYEEIVFGKELMETGIKVIDFFTPLRKGEELGLFGGAGLGKTIILCELMHNVAFFKKEVSVFAGLGERIREGHELYETLKKSDILPSVALVFGQMNESAVIRFKVGFVAATIAEYFRDFHHQDVLFFIDNIYRFLQAGNELSTMLSVIPSEDGYQPTLLSEIGRLEERLVSTKNGSITSIQAIYVPADDITDSGVQAVLPYFDSVVILSRDIYQEGRYPAVDILASSSSVIDPIILGQKHYEVLLEAKKVLERYKNLQQIASIVGEAELSVENRIIYYRTKKLLNFMTQNLFTVAEQTGVPGQYVKREETIEGVKAILEGKLDQVPEEAFLYIGGLSDLKY</sequence>
<evidence type="ECO:0000256" key="8">
    <source>
        <dbReference type="ARBA" id="ARBA00023136"/>
    </source>
</evidence>
<reference evidence="14" key="1">
    <citation type="submission" date="2017-09" db="EMBL/GenBank/DDBJ databases">
        <title>Depth-based differentiation of microbial function through sediment-hosted aquifers and enrichment of novel symbionts in the deep terrestrial subsurface.</title>
        <authorList>
            <person name="Probst A.J."/>
            <person name="Ladd B."/>
            <person name="Jarett J.K."/>
            <person name="Geller-Mcgrath D.E."/>
            <person name="Sieber C.M.K."/>
            <person name="Emerson J.B."/>
            <person name="Anantharaman K."/>
            <person name="Thomas B.C."/>
            <person name="Malmstrom R."/>
            <person name="Stieglmeier M."/>
            <person name="Klingl A."/>
            <person name="Woyke T."/>
            <person name="Ryan C.M."/>
            <person name="Banfield J.F."/>
        </authorList>
    </citation>
    <scope>NUCLEOTIDE SEQUENCE [LARGE SCALE GENOMIC DNA]</scope>
</reference>
<accession>A0A2M7EBZ2</accession>
<keyword evidence="5" id="KW-0067">ATP-binding</keyword>
<evidence type="ECO:0000256" key="1">
    <source>
        <dbReference type="ARBA" id="ARBA00004370"/>
    </source>
</evidence>
<dbReference type="Gene3D" id="2.40.10.170">
    <property type="match status" value="1"/>
</dbReference>
<keyword evidence="9" id="KW-0139">CF(1)</keyword>
<keyword evidence="4" id="KW-0547">Nucleotide-binding</keyword>
<comment type="caution">
    <text evidence="13">The sequence shown here is derived from an EMBL/GenBank/DDBJ whole genome shotgun (WGS) entry which is preliminary data.</text>
</comment>
<dbReference type="InterPro" id="IPR020003">
    <property type="entry name" value="ATPase_a/bsu_AS"/>
</dbReference>
<evidence type="ECO:0000256" key="6">
    <source>
        <dbReference type="ARBA" id="ARBA00022967"/>
    </source>
</evidence>
<dbReference type="InterPro" id="IPR024034">
    <property type="entry name" value="ATPase_F1/V1_b/a_C"/>
</dbReference>
<evidence type="ECO:0000313" key="13">
    <source>
        <dbReference type="EMBL" id="PIV65229.1"/>
    </source>
</evidence>
<protein>
    <submittedName>
        <fullName evidence="13">F0F1 ATP synthase subunit beta</fullName>
    </submittedName>
</protein>
<dbReference type="Gene3D" id="1.10.1140.10">
    <property type="entry name" value="Bovine Mitochondrial F1-atpase, Atp Synthase Beta Chain, Chain D, domain 3"/>
    <property type="match status" value="1"/>
</dbReference>
<evidence type="ECO:0000256" key="9">
    <source>
        <dbReference type="ARBA" id="ARBA00023196"/>
    </source>
</evidence>
<dbReference type="EMBL" id="PETJ01000017">
    <property type="protein sequence ID" value="PIV65229.1"/>
    <property type="molecule type" value="Genomic_DNA"/>
</dbReference>
<dbReference type="PROSITE" id="PS00152">
    <property type="entry name" value="ATPASE_ALPHA_BETA"/>
    <property type="match status" value="1"/>
</dbReference>
<dbReference type="InterPro" id="IPR000194">
    <property type="entry name" value="ATPase_F1/V1/A1_a/bsu_nucl-bd"/>
</dbReference>
<evidence type="ECO:0000256" key="4">
    <source>
        <dbReference type="ARBA" id="ARBA00022741"/>
    </source>
</evidence>